<dbReference type="GO" id="GO:0008270">
    <property type="term" value="F:zinc ion binding"/>
    <property type="evidence" value="ECO:0007669"/>
    <property type="project" value="UniProtKB-KW"/>
</dbReference>
<dbReference type="SUPFAM" id="SSF56672">
    <property type="entry name" value="DNA/RNA polymerases"/>
    <property type="match status" value="1"/>
</dbReference>
<evidence type="ECO:0000259" key="3">
    <source>
        <dbReference type="PROSITE" id="PS50157"/>
    </source>
</evidence>
<keyword evidence="1" id="KW-0862">Zinc</keyword>
<dbReference type="PROSITE" id="PS50878">
    <property type="entry name" value="RT_POL"/>
    <property type="match status" value="1"/>
</dbReference>
<dbReference type="Gene3D" id="3.30.160.60">
    <property type="entry name" value="Classic Zinc Finger"/>
    <property type="match status" value="1"/>
</dbReference>
<feature type="region of interest" description="Disordered" evidence="2">
    <location>
        <begin position="210"/>
        <end position="256"/>
    </location>
</feature>
<proteinExistence type="predicted"/>
<dbReference type="PROSITE" id="PS00028">
    <property type="entry name" value="ZINC_FINGER_C2H2_1"/>
    <property type="match status" value="2"/>
</dbReference>
<feature type="domain" description="Reverse transcriptase" evidence="4">
    <location>
        <begin position="345"/>
        <end position="509"/>
    </location>
</feature>
<comment type="caution">
    <text evidence="5">The sequence shown here is derived from an EMBL/GenBank/DDBJ whole genome shotgun (WGS) entry which is preliminary data.</text>
</comment>
<dbReference type="EMBL" id="SWJQ01000457">
    <property type="protein sequence ID" value="TRZ14172.1"/>
    <property type="molecule type" value="Genomic_DNA"/>
</dbReference>
<organism evidence="5 6">
    <name type="scientific">Zosterops borbonicus</name>
    <dbReference type="NCBI Taxonomy" id="364589"/>
    <lineage>
        <taxon>Eukaryota</taxon>
        <taxon>Metazoa</taxon>
        <taxon>Chordata</taxon>
        <taxon>Craniata</taxon>
        <taxon>Vertebrata</taxon>
        <taxon>Euteleostomi</taxon>
        <taxon>Archelosauria</taxon>
        <taxon>Archosauria</taxon>
        <taxon>Dinosauria</taxon>
        <taxon>Saurischia</taxon>
        <taxon>Theropoda</taxon>
        <taxon>Coelurosauria</taxon>
        <taxon>Aves</taxon>
        <taxon>Neognathae</taxon>
        <taxon>Neoaves</taxon>
        <taxon>Telluraves</taxon>
        <taxon>Australaves</taxon>
        <taxon>Passeriformes</taxon>
        <taxon>Sylvioidea</taxon>
        <taxon>Zosteropidae</taxon>
        <taxon>Zosterops</taxon>
    </lineage>
</organism>
<dbReference type="PANTHER" id="PTHR19446">
    <property type="entry name" value="REVERSE TRANSCRIPTASES"/>
    <property type="match status" value="1"/>
</dbReference>
<name>A0A8K1G9B1_9PASS</name>
<dbReference type="PROSITE" id="PS50157">
    <property type="entry name" value="ZINC_FINGER_C2H2_2"/>
    <property type="match status" value="2"/>
</dbReference>
<evidence type="ECO:0000256" key="2">
    <source>
        <dbReference type="SAM" id="MobiDB-lite"/>
    </source>
</evidence>
<dbReference type="Pfam" id="PF00078">
    <property type="entry name" value="RVT_1"/>
    <property type="match status" value="1"/>
</dbReference>
<dbReference type="AlphaFoldDB" id="A0A8K1G9B1"/>
<evidence type="ECO:0000313" key="6">
    <source>
        <dbReference type="Proteomes" id="UP000796761"/>
    </source>
</evidence>
<dbReference type="OrthoDB" id="10063195at2759"/>
<feature type="domain" description="C2H2-type" evidence="3">
    <location>
        <begin position="113"/>
        <end position="141"/>
    </location>
</feature>
<feature type="domain" description="C2H2-type" evidence="3">
    <location>
        <begin position="177"/>
        <end position="200"/>
    </location>
</feature>
<dbReference type="Proteomes" id="UP000796761">
    <property type="component" value="Unassembled WGS sequence"/>
</dbReference>
<dbReference type="SMART" id="SM00355">
    <property type="entry name" value="ZnF_C2H2"/>
    <property type="match status" value="3"/>
</dbReference>
<keyword evidence="1" id="KW-0479">Metal-binding</keyword>
<dbReference type="InterPro" id="IPR043502">
    <property type="entry name" value="DNA/RNA_pol_sf"/>
</dbReference>
<sequence>MATQTDPLDRRVLAEVPSSALVFSEERFDLVSLEFCNSNLVSLKGIHLDSARGCLAKLPEPYEILPLRLVRQEQSECEVRESDEPKTPEALPGTGEVPTPVRTPVVLILDKSPSCSRCSDQFNQMSGLIEHLKRSHRQSKIFFRCSKCGRQNLKYHSIASHVPWCKGSVSVVPSEEWVCEVCSRSFATKVGLAQHKRFKHPLVQNRERIKASHPKMAKQISDKRRLLGKGPSRKDREIEDGDIGREEPPRSAKGPCEGHLELHYQNILELRLSAGRLPGCQEAFKRILEGEADNISFHDLITEKEVGKNVDEVRKTSAPGPDGITLGHLLKLDPRFSQLSVIFNLWLVTGIIPDALQDCRTVLIPKSSSEERLGDINNWRPITIASLVFRLFSRIATARLSHACPIHPRQQSIISASGCSENLKLLQLLVKSAKQEHCHLGVVFVDIAKAFDTVSHRHIIASLTQRGVDPHVVHLVSEMYRGITTYIITRDRKTDPININSSVKQGDPM</sequence>
<evidence type="ECO:0000256" key="1">
    <source>
        <dbReference type="PROSITE-ProRule" id="PRU00042"/>
    </source>
</evidence>
<feature type="compositionally biased region" description="Basic and acidic residues" evidence="2">
    <location>
        <begin position="232"/>
        <end position="256"/>
    </location>
</feature>
<accession>A0A8K1G9B1</accession>
<dbReference type="InterPro" id="IPR000477">
    <property type="entry name" value="RT_dom"/>
</dbReference>
<dbReference type="InterPro" id="IPR013087">
    <property type="entry name" value="Znf_C2H2_type"/>
</dbReference>
<reference evidence="5" key="1">
    <citation type="submission" date="2019-04" db="EMBL/GenBank/DDBJ databases">
        <title>Genome assembly of Zosterops borbonicus 15179.</title>
        <authorList>
            <person name="Leroy T."/>
            <person name="Anselmetti Y."/>
            <person name="Tilak M.-K."/>
            <person name="Nabholz B."/>
        </authorList>
    </citation>
    <scope>NUCLEOTIDE SEQUENCE</scope>
    <source>
        <strain evidence="5">HGM_15179</strain>
        <tissue evidence="5">Muscle</tissue>
    </source>
</reference>
<evidence type="ECO:0000259" key="4">
    <source>
        <dbReference type="PROSITE" id="PS50878"/>
    </source>
</evidence>
<evidence type="ECO:0000313" key="5">
    <source>
        <dbReference type="EMBL" id="TRZ14172.1"/>
    </source>
</evidence>
<gene>
    <name evidence="5" type="ORF">HGM15179_012940</name>
</gene>
<keyword evidence="6" id="KW-1185">Reference proteome</keyword>
<keyword evidence="1" id="KW-0863">Zinc-finger</keyword>
<protein>
    <submittedName>
        <fullName evidence="5">Uncharacterized protein</fullName>
    </submittedName>
</protein>